<dbReference type="Gene3D" id="1.10.10.10">
    <property type="entry name" value="Winged helix-like DNA-binding domain superfamily/Winged helix DNA-binding domain"/>
    <property type="match status" value="1"/>
</dbReference>
<accession>A0A4R6Z7G9</accession>
<dbReference type="SUPFAM" id="SSF88946">
    <property type="entry name" value="Sigma2 domain of RNA polymerase sigma factors"/>
    <property type="match status" value="1"/>
</dbReference>
<dbReference type="PANTHER" id="PTHR43133">
    <property type="entry name" value="RNA POLYMERASE ECF-TYPE SIGMA FACTO"/>
    <property type="match status" value="1"/>
</dbReference>
<feature type="domain" description="RNA polymerase sigma factor 70 region 4 type 2" evidence="6">
    <location>
        <begin position="132"/>
        <end position="179"/>
    </location>
</feature>
<dbReference type="InterPro" id="IPR013325">
    <property type="entry name" value="RNA_pol_sigma_r2"/>
</dbReference>
<dbReference type="NCBIfam" id="TIGR02937">
    <property type="entry name" value="sigma70-ECF"/>
    <property type="match status" value="1"/>
</dbReference>
<keyword evidence="3" id="KW-0731">Sigma factor</keyword>
<evidence type="ECO:0000259" key="5">
    <source>
        <dbReference type="Pfam" id="PF04542"/>
    </source>
</evidence>
<dbReference type="Gene3D" id="1.10.1740.10">
    <property type="match status" value="1"/>
</dbReference>
<dbReference type="InterPro" id="IPR013249">
    <property type="entry name" value="RNA_pol_sigma70_r4_t2"/>
</dbReference>
<evidence type="ECO:0000256" key="2">
    <source>
        <dbReference type="ARBA" id="ARBA00023015"/>
    </source>
</evidence>
<dbReference type="GO" id="GO:0006352">
    <property type="term" value="P:DNA-templated transcription initiation"/>
    <property type="evidence" value="ECO:0007669"/>
    <property type="project" value="InterPro"/>
</dbReference>
<dbReference type="EMBL" id="SNZH01000002">
    <property type="protein sequence ID" value="TDR47529.1"/>
    <property type="molecule type" value="Genomic_DNA"/>
</dbReference>
<evidence type="ECO:0000256" key="3">
    <source>
        <dbReference type="ARBA" id="ARBA00023082"/>
    </source>
</evidence>
<evidence type="ECO:0000313" key="8">
    <source>
        <dbReference type="Proteomes" id="UP000295293"/>
    </source>
</evidence>
<protein>
    <submittedName>
        <fullName evidence="7">RNA polymerase sigma-70 factor (ECF subfamily)</fullName>
    </submittedName>
</protein>
<dbReference type="InterPro" id="IPR036388">
    <property type="entry name" value="WH-like_DNA-bd_sf"/>
</dbReference>
<dbReference type="PANTHER" id="PTHR43133:SF46">
    <property type="entry name" value="RNA POLYMERASE SIGMA-70 FACTOR ECF SUBFAMILY"/>
    <property type="match status" value="1"/>
</dbReference>
<reference evidence="7 8" key="1">
    <citation type="submission" date="2019-03" db="EMBL/GenBank/DDBJ databases">
        <title>Genomic Encyclopedia of Type Strains, Phase IV (KMG-IV): sequencing the most valuable type-strain genomes for metagenomic binning, comparative biology and taxonomic classification.</title>
        <authorList>
            <person name="Goeker M."/>
        </authorList>
    </citation>
    <scope>NUCLEOTIDE SEQUENCE [LARGE SCALE GENOMIC DNA]</scope>
    <source>
        <strain evidence="7 8">DSM 21667</strain>
    </source>
</reference>
<dbReference type="AlphaFoldDB" id="A0A4R6Z7G9"/>
<dbReference type="InterPro" id="IPR039425">
    <property type="entry name" value="RNA_pol_sigma-70-like"/>
</dbReference>
<dbReference type="InterPro" id="IPR014284">
    <property type="entry name" value="RNA_pol_sigma-70_dom"/>
</dbReference>
<dbReference type="Proteomes" id="UP000295293">
    <property type="component" value="Unassembled WGS sequence"/>
</dbReference>
<evidence type="ECO:0000259" key="6">
    <source>
        <dbReference type="Pfam" id="PF08281"/>
    </source>
</evidence>
<keyword evidence="4" id="KW-0804">Transcription</keyword>
<dbReference type="GO" id="GO:0003677">
    <property type="term" value="F:DNA binding"/>
    <property type="evidence" value="ECO:0007669"/>
    <property type="project" value="InterPro"/>
</dbReference>
<dbReference type="GO" id="GO:0016987">
    <property type="term" value="F:sigma factor activity"/>
    <property type="evidence" value="ECO:0007669"/>
    <property type="project" value="UniProtKB-KW"/>
</dbReference>
<feature type="domain" description="RNA polymerase sigma-70 region 2" evidence="5">
    <location>
        <begin position="35"/>
        <end position="101"/>
    </location>
</feature>
<evidence type="ECO:0000313" key="7">
    <source>
        <dbReference type="EMBL" id="TDR47529.1"/>
    </source>
</evidence>
<dbReference type="SUPFAM" id="SSF88659">
    <property type="entry name" value="Sigma3 and sigma4 domains of RNA polymerase sigma factors"/>
    <property type="match status" value="1"/>
</dbReference>
<dbReference type="Pfam" id="PF04542">
    <property type="entry name" value="Sigma70_r2"/>
    <property type="match status" value="1"/>
</dbReference>
<comment type="caution">
    <text evidence="7">The sequence shown here is derived from an EMBL/GenBank/DDBJ whole genome shotgun (WGS) entry which is preliminary data.</text>
</comment>
<evidence type="ECO:0000256" key="1">
    <source>
        <dbReference type="ARBA" id="ARBA00010641"/>
    </source>
</evidence>
<comment type="similarity">
    <text evidence="1">Belongs to the sigma-70 factor family. ECF subfamily.</text>
</comment>
<dbReference type="Pfam" id="PF08281">
    <property type="entry name" value="Sigma70_r4_2"/>
    <property type="match status" value="1"/>
</dbReference>
<dbReference type="CDD" id="cd06171">
    <property type="entry name" value="Sigma70_r4"/>
    <property type="match status" value="1"/>
</dbReference>
<proteinExistence type="inferred from homology"/>
<gene>
    <name evidence="7" type="ORF">DFR29_102189</name>
</gene>
<sequence length="199" mass="22481">MNMNPTEPKTGFAQEIDAVTLARARRGDVSAHAQLYRTCSRPCYTLAMRVLGSSAAAEDIVQDVFLKMMDAIRQYRGDAPFGAWLKRMTVNAAIDQLRSQRHFNGEDPEQLFANTADFSNSVAADVHDAMGLLQRLPPRARLILVLHEIEGYTHKELAELFGQTESYSKSILSRSLKRLQDWLNTTRVDVELQAWPSRN</sequence>
<evidence type="ECO:0000256" key="4">
    <source>
        <dbReference type="ARBA" id="ARBA00023163"/>
    </source>
</evidence>
<keyword evidence="2" id="KW-0805">Transcription regulation</keyword>
<keyword evidence="8" id="KW-1185">Reference proteome</keyword>
<dbReference type="InterPro" id="IPR007627">
    <property type="entry name" value="RNA_pol_sigma70_r2"/>
</dbReference>
<dbReference type="InterPro" id="IPR013324">
    <property type="entry name" value="RNA_pol_sigma_r3/r4-like"/>
</dbReference>
<dbReference type="OrthoDB" id="6236508at2"/>
<organism evidence="7 8">
    <name type="scientific">Tahibacter aquaticus</name>
    <dbReference type="NCBI Taxonomy" id="520092"/>
    <lineage>
        <taxon>Bacteria</taxon>
        <taxon>Pseudomonadati</taxon>
        <taxon>Pseudomonadota</taxon>
        <taxon>Gammaproteobacteria</taxon>
        <taxon>Lysobacterales</taxon>
        <taxon>Rhodanobacteraceae</taxon>
        <taxon>Tahibacter</taxon>
    </lineage>
</organism>
<name>A0A4R6Z7G9_9GAMM</name>